<feature type="region of interest" description="Disordered" evidence="1">
    <location>
        <begin position="1"/>
        <end position="25"/>
    </location>
</feature>
<keyword evidence="3" id="KW-1185">Reference proteome</keyword>
<name>A0A9X9MCD6_GULGU</name>
<proteinExistence type="predicted"/>
<gene>
    <name evidence="2" type="ORF">BN2614_LOCUS9</name>
</gene>
<feature type="region of interest" description="Disordered" evidence="1">
    <location>
        <begin position="45"/>
        <end position="96"/>
    </location>
</feature>
<protein>
    <submittedName>
        <fullName evidence="2">Uncharacterized protein</fullName>
    </submittedName>
</protein>
<dbReference type="AlphaFoldDB" id="A0A9X9MCD6"/>
<organism evidence="2 3">
    <name type="scientific">Gulo gulo</name>
    <name type="common">Wolverine</name>
    <name type="synonym">Gluton</name>
    <dbReference type="NCBI Taxonomy" id="48420"/>
    <lineage>
        <taxon>Eukaryota</taxon>
        <taxon>Metazoa</taxon>
        <taxon>Chordata</taxon>
        <taxon>Craniata</taxon>
        <taxon>Vertebrata</taxon>
        <taxon>Euteleostomi</taxon>
        <taxon>Mammalia</taxon>
        <taxon>Eutheria</taxon>
        <taxon>Laurasiatheria</taxon>
        <taxon>Carnivora</taxon>
        <taxon>Caniformia</taxon>
        <taxon>Musteloidea</taxon>
        <taxon>Mustelidae</taxon>
        <taxon>Guloninae</taxon>
        <taxon>Gulo</taxon>
    </lineage>
</organism>
<dbReference type="Proteomes" id="UP000269945">
    <property type="component" value="Unassembled WGS sequence"/>
</dbReference>
<dbReference type="EMBL" id="CYRY02046397">
    <property type="protein sequence ID" value="VCX42098.1"/>
    <property type="molecule type" value="Genomic_DNA"/>
</dbReference>
<evidence type="ECO:0000256" key="1">
    <source>
        <dbReference type="SAM" id="MobiDB-lite"/>
    </source>
</evidence>
<evidence type="ECO:0000313" key="2">
    <source>
        <dbReference type="EMBL" id="VCX42098.1"/>
    </source>
</evidence>
<comment type="caution">
    <text evidence="2">The sequence shown here is derived from an EMBL/GenBank/DDBJ whole genome shotgun (WGS) entry which is preliminary data.</text>
</comment>
<accession>A0A9X9MCD6</accession>
<feature type="non-terminal residue" evidence="2">
    <location>
        <position position="1"/>
    </location>
</feature>
<reference evidence="2 3" key="1">
    <citation type="submission" date="2018-10" db="EMBL/GenBank/DDBJ databases">
        <authorList>
            <person name="Ekblom R."/>
            <person name="Jareborg N."/>
        </authorList>
    </citation>
    <scope>NUCLEOTIDE SEQUENCE [LARGE SCALE GENOMIC DNA]</scope>
    <source>
        <tissue evidence="2">Muscle</tissue>
    </source>
</reference>
<sequence length="96" mass="9604">RAAGLRAAASSPNFPFSEGPGEGAEERLGLSKRLGSQCLGAWPGGVPGGRVLAGAASPRGASRRRLPGRPRPLPGEISAGGQKPPVQCESAGLKPP</sequence>
<evidence type="ECO:0000313" key="3">
    <source>
        <dbReference type="Proteomes" id="UP000269945"/>
    </source>
</evidence>